<evidence type="ECO:0000313" key="5">
    <source>
        <dbReference type="Proteomes" id="UP000231702"/>
    </source>
</evidence>
<reference evidence="2 5" key="2">
    <citation type="journal article" date="2018" name="Int. J. Syst. Evol. Microbiol.">
        <title>Pseudooceanicola lipolyticus sp. nov., a marine alphaproteobacterium, reclassification of Oceanicola flagellatus as Pseudooceanicola flagellatus comb. nov. and emended description of the genus Pseudooceanicola.</title>
        <authorList>
            <person name="Huang M.-M."/>
            <person name="Guo L.-L."/>
            <person name="Wu Y.-H."/>
            <person name="Lai Q.-L."/>
            <person name="Shao Z.-Z."/>
            <person name="Wang C.-S."/>
            <person name="Wu M."/>
            <person name="Xu X.-W."/>
        </authorList>
    </citation>
    <scope>NUCLEOTIDE SEQUENCE [LARGE SCALE GENOMIC DNA]</scope>
    <source>
        <strain evidence="2 5">Ar-45</strain>
    </source>
</reference>
<keyword evidence="1" id="KW-0812">Transmembrane</keyword>
<name>A0A285IHV5_9RHOB</name>
<dbReference type="Proteomes" id="UP000231702">
    <property type="component" value="Unassembled WGS sequence"/>
</dbReference>
<evidence type="ECO:0000313" key="4">
    <source>
        <dbReference type="Proteomes" id="UP000231655"/>
    </source>
</evidence>
<reference evidence="3 4" key="1">
    <citation type="submission" date="2017-09" db="EMBL/GenBank/DDBJ databases">
        <authorList>
            <person name="Ehlers B."/>
            <person name="Leendertz F.H."/>
        </authorList>
    </citation>
    <scope>NUCLEOTIDE SEQUENCE [LARGE SCALE GENOMIC DNA]</scope>
    <source>
        <strain evidence="3 4">CGMCC 1.12662</strain>
    </source>
</reference>
<dbReference type="OrthoDB" id="9804637at2"/>
<dbReference type="AlphaFoldDB" id="A0A285IHV5"/>
<dbReference type="Pfam" id="PF07330">
    <property type="entry name" value="DUF1467"/>
    <property type="match status" value="1"/>
</dbReference>
<dbReference type="EMBL" id="PGTD01000016">
    <property type="protein sequence ID" value="PJE28946.1"/>
    <property type="molecule type" value="Genomic_DNA"/>
</dbReference>
<feature type="transmembrane region" description="Helical" evidence="1">
    <location>
        <begin position="7"/>
        <end position="26"/>
    </location>
</feature>
<accession>A0A285IHV5</accession>
<dbReference type="RefSeq" id="WP_097144964.1">
    <property type="nucleotide sequence ID" value="NZ_OBEA01000002.1"/>
</dbReference>
<dbReference type="Proteomes" id="UP000231655">
    <property type="component" value="Unassembled WGS sequence"/>
</dbReference>
<evidence type="ECO:0000313" key="3">
    <source>
        <dbReference type="EMBL" id="SNY47558.1"/>
    </source>
</evidence>
<dbReference type="EMBL" id="OBEA01000002">
    <property type="protein sequence ID" value="SNY47558.1"/>
    <property type="molecule type" value="Genomic_DNA"/>
</dbReference>
<evidence type="ECO:0000313" key="2">
    <source>
        <dbReference type="EMBL" id="PJE28946.1"/>
    </source>
</evidence>
<keyword evidence="5" id="KW-1185">Reference proteome</keyword>
<sequence>MGITSGLVLYAVIWWMTLMCIAPLRLKTQADVGKVTPGTQAGSLEVHNLKPKLWITTGIATVLFAIAATIILSGWITIEDLDWWGRMGSTAEG</sequence>
<keyword evidence="1" id="KW-0472">Membrane</keyword>
<evidence type="ECO:0000256" key="1">
    <source>
        <dbReference type="SAM" id="Phobius"/>
    </source>
</evidence>
<organism evidence="3 4">
    <name type="scientific">Pseudooceanicola antarcticus</name>
    <dbReference type="NCBI Taxonomy" id="1247613"/>
    <lineage>
        <taxon>Bacteria</taxon>
        <taxon>Pseudomonadati</taxon>
        <taxon>Pseudomonadota</taxon>
        <taxon>Alphaproteobacteria</taxon>
        <taxon>Rhodobacterales</taxon>
        <taxon>Paracoccaceae</taxon>
        <taxon>Pseudooceanicola</taxon>
    </lineage>
</organism>
<gene>
    <name evidence="2" type="ORF">CVM39_10850</name>
    <name evidence="3" type="ORF">SAMN06297129_1197</name>
</gene>
<proteinExistence type="predicted"/>
<protein>
    <submittedName>
        <fullName evidence="2">DUF1467 domain-containing protein</fullName>
    </submittedName>
    <submittedName>
        <fullName evidence="3">Predicted secreted protein</fullName>
    </submittedName>
</protein>
<feature type="transmembrane region" description="Helical" evidence="1">
    <location>
        <begin position="53"/>
        <end position="78"/>
    </location>
</feature>
<keyword evidence="1" id="KW-1133">Transmembrane helix</keyword>
<dbReference type="InterPro" id="IPR009935">
    <property type="entry name" value="DUF1467"/>
</dbReference>